<dbReference type="SUPFAM" id="SSF51316">
    <property type="entry name" value="Mss4-like"/>
    <property type="match status" value="1"/>
</dbReference>
<evidence type="ECO:0000256" key="1">
    <source>
        <dbReference type="ARBA" id="ARBA00005495"/>
    </source>
</evidence>
<keyword evidence="4" id="KW-0456">Lyase</keyword>
<accession>A0ABQ5WBN9</accession>
<evidence type="ECO:0000256" key="2">
    <source>
        <dbReference type="ARBA" id="ARBA00022723"/>
    </source>
</evidence>
<name>A0ABQ5WBN9_9HYPH</name>
<dbReference type="Gene3D" id="3.90.1590.10">
    <property type="entry name" value="glutathione-dependent formaldehyde- activating enzyme (gfa)"/>
    <property type="match status" value="1"/>
</dbReference>
<reference evidence="7" key="1">
    <citation type="journal article" date="2019" name="Int. J. Syst. Evol. Microbiol.">
        <title>The Global Catalogue of Microorganisms (GCM) 10K type strain sequencing project: providing services to taxonomists for standard genome sequencing and annotation.</title>
        <authorList>
            <consortium name="The Broad Institute Genomics Platform"/>
            <consortium name="The Broad Institute Genome Sequencing Center for Infectious Disease"/>
            <person name="Wu L."/>
            <person name="Ma J."/>
        </authorList>
    </citation>
    <scope>NUCLEOTIDE SEQUENCE [LARGE SCALE GENOMIC DNA]</scope>
    <source>
        <strain evidence="7">NBRC 112416</strain>
    </source>
</reference>
<sequence>MLVLAGRTQPWQRRAMTSRSHTIIDIAATCACGSVTMRIAGPALSMFMCSCLDCQRATGTGHSTAVLVPLGALSITGEIKSFGSPSDSGAVFTRHFCPGCGNPLFGASSRAPDVRMVSVGFFAGHNDWYAPNQLIFARSHRQWDMIADELPWHETYREKRIS</sequence>
<keyword evidence="7" id="KW-1185">Reference proteome</keyword>
<evidence type="ECO:0000256" key="3">
    <source>
        <dbReference type="ARBA" id="ARBA00022833"/>
    </source>
</evidence>
<keyword evidence="2" id="KW-0479">Metal-binding</keyword>
<comment type="similarity">
    <text evidence="1">Belongs to the Gfa family.</text>
</comment>
<comment type="caution">
    <text evidence="6">The sequence shown here is derived from an EMBL/GenBank/DDBJ whole genome shotgun (WGS) entry which is preliminary data.</text>
</comment>
<dbReference type="Proteomes" id="UP001156691">
    <property type="component" value="Unassembled WGS sequence"/>
</dbReference>
<protein>
    <recommendedName>
        <fullName evidence="5">CENP-V/GFA domain-containing protein</fullName>
    </recommendedName>
</protein>
<gene>
    <name evidence="6" type="ORF">GCM10010862_46310</name>
</gene>
<evidence type="ECO:0000259" key="5">
    <source>
        <dbReference type="PROSITE" id="PS51891"/>
    </source>
</evidence>
<dbReference type="Pfam" id="PF04828">
    <property type="entry name" value="GFA"/>
    <property type="match status" value="1"/>
</dbReference>
<dbReference type="PANTHER" id="PTHR33337:SF40">
    <property type="entry name" value="CENP-V_GFA DOMAIN-CONTAINING PROTEIN-RELATED"/>
    <property type="match status" value="1"/>
</dbReference>
<dbReference type="InterPro" id="IPR006913">
    <property type="entry name" value="CENP-V/GFA"/>
</dbReference>
<organism evidence="6 7">
    <name type="scientific">Devosia nitrariae</name>
    <dbReference type="NCBI Taxonomy" id="2071872"/>
    <lineage>
        <taxon>Bacteria</taxon>
        <taxon>Pseudomonadati</taxon>
        <taxon>Pseudomonadota</taxon>
        <taxon>Alphaproteobacteria</taxon>
        <taxon>Hyphomicrobiales</taxon>
        <taxon>Devosiaceae</taxon>
        <taxon>Devosia</taxon>
    </lineage>
</organism>
<dbReference type="InterPro" id="IPR011057">
    <property type="entry name" value="Mss4-like_sf"/>
</dbReference>
<dbReference type="EMBL" id="BSNS01000024">
    <property type="protein sequence ID" value="GLQ57372.1"/>
    <property type="molecule type" value="Genomic_DNA"/>
</dbReference>
<dbReference type="PROSITE" id="PS51891">
    <property type="entry name" value="CENP_V_GFA"/>
    <property type="match status" value="1"/>
</dbReference>
<evidence type="ECO:0000313" key="6">
    <source>
        <dbReference type="EMBL" id="GLQ57372.1"/>
    </source>
</evidence>
<evidence type="ECO:0000256" key="4">
    <source>
        <dbReference type="ARBA" id="ARBA00023239"/>
    </source>
</evidence>
<dbReference type="PANTHER" id="PTHR33337">
    <property type="entry name" value="GFA DOMAIN-CONTAINING PROTEIN"/>
    <property type="match status" value="1"/>
</dbReference>
<proteinExistence type="inferred from homology"/>
<feature type="domain" description="CENP-V/GFA" evidence="5">
    <location>
        <begin position="26"/>
        <end position="144"/>
    </location>
</feature>
<evidence type="ECO:0000313" key="7">
    <source>
        <dbReference type="Proteomes" id="UP001156691"/>
    </source>
</evidence>
<keyword evidence="3" id="KW-0862">Zinc</keyword>